<dbReference type="AlphaFoldDB" id="A0A075FFX4"/>
<dbReference type="InterPro" id="IPR042239">
    <property type="entry name" value="Nop_C"/>
</dbReference>
<sequence>MASKIAIAARIDAFRGTKEIDIENSLDERYREIQEKYASPVANRNNFTKKNIKNLGEV</sequence>
<accession>A0A075FFX4</accession>
<protein>
    <submittedName>
        <fullName evidence="1">Uncharacterized protein</fullName>
    </submittedName>
</protein>
<dbReference type="Gene3D" id="1.10.246.90">
    <property type="entry name" value="Nop domain"/>
    <property type="match status" value="1"/>
</dbReference>
<proteinExistence type="predicted"/>
<evidence type="ECO:0000313" key="1">
    <source>
        <dbReference type="EMBL" id="AIE90245.1"/>
    </source>
</evidence>
<dbReference type="EMBL" id="KF900302">
    <property type="protein sequence ID" value="AIE90245.1"/>
    <property type="molecule type" value="Genomic_DNA"/>
</dbReference>
<name>A0A075FFX4_9ARCH</name>
<organism evidence="1">
    <name type="scientific">uncultured marine thaumarchaeote AD1000_01_F04</name>
    <dbReference type="NCBI Taxonomy" id="1455879"/>
    <lineage>
        <taxon>Archaea</taxon>
        <taxon>Nitrososphaerota</taxon>
        <taxon>environmental samples</taxon>
    </lineage>
</organism>
<reference evidence="1" key="1">
    <citation type="journal article" date="2014" name="Genome Biol. Evol.">
        <title>Pangenome evidence for extensive interdomain horizontal transfer affecting lineage core and shell genes in uncultured planktonic thaumarchaeota and euryarchaeota.</title>
        <authorList>
            <person name="Deschamps P."/>
            <person name="Zivanovic Y."/>
            <person name="Moreira D."/>
            <person name="Rodriguez-Valera F."/>
            <person name="Lopez-Garcia P."/>
        </authorList>
    </citation>
    <scope>NUCLEOTIDE SEQUENCE</scope>
</reference>